<evidence type="ECO:0000313" key="14">
    <source>
        <dbReference type="Proteomes" id="UP000747110"/>
    </source>
</evidence>
<dbReference type="AlphaFoldDB" id="A0A8J4BUP0"/>
<dbReference type="EMBL" id="BNCP01000001">
    <property type="protein sequence ID" value="GIL69162.1"/>
    <property type="molecule type" value="Genomic_DNA"/>
</dbReference>
<organism evidence="11 14">
    <name type="scientific">Volvox reticuliferus</name>
    <dbReference type="NCBI Taxonomy" id="1737510"/>
    <lineage>
        <taxon>Eukaryota</taxon>
        <taxon>Viridiplantae</taxon>
        <taxon>Chlorophyta</taxon>
        <taxon>core chlorophytes</taxon>
        <taxon>Chlorophyceae</taxon>
        <taxon>CS clade</taxon>
        <taxon>Chlamydomonadales</taxon>
        <taxon>Volvocaceae</taxon>
        <taxon>Volvox</taxon>
    </lineage>
</organism>
<dbReference type="Proteomes" id="UP000722791">
    <property type="component" value="Unassembled WGS sequence"/>
</dbReference>
<dbReference type="EMBL" id="BNCP01000001">
    <property type="protein sequence ID" value="GIL69171.1"/>
    <property type="molecule type" value="Genomic_DNA"/>
</dbReference>
<gene>
    <name evidence="11" type="ORF">Vretifemale_129</name>
    <name evidence="12" type="ORF">Vretifemale_142</name>
    <name evidence="13" type="ORF">Vretimale_12686</name>
</gene>
<evidence type="ECO:0000256" key="9">
    <source>
        <dbReference type="ARBA" id="ARBA00023136"/>
    </source>
</evidence>
<name>A0A8J4BUP0_9CHLO</name>
<keyword evidence="5" id="KW-0808">Transferase</keyword>
<dbReference type="Proteomes" id="UP000747110">
    <property type="component" value="Unassembled WGS sequence"/>
</dbReference>
<feature type="chain" id="PRO_5035415639" description="Alpha-1,3-glucosyltransferase" evidence="10">
    <location>
        <begin position="17"/>
        <end position="146"/>
    </location>
</feature>
<proteinExistence type="inferred from homology"/>
<evidence type="ECO:0000313" key="11">
    <source>
        <dbReference type="EMBL" id="GIL69162.1"/>
    </source>
</evidence>
<comment type="similarity">
    <text evidence="3">Belongs to the ALG6/ALG8 glucosyltransferase family.</text>
</comment>
<evidence type="ECO:0000313" key="13">
    <source>
        <dbReference type="EMBL" id="GIM08681.1"/>
    </source>
</evidence>
<comment type="subcellular location">
    <subcellularLocation>
        <location evidence="1">Endoplasmic reticulum membrane</location>
        <topology evidence="1">Multi-pass membrane protein</topology>
    </subcellularLocation>
</comment>
<comment type="pathway">
    <text evidence="2">Protein modification; protein glycosylation.</text>
</comment>
<reference evidence="11" key="1">
    <citation type="journal article" date="2021" name="Proc. Natl. Acad. Sci. U.S.A.">
        <title>Three genomes in the algal genus Volvox reveal the fate of a haploid sex-determining region after a transition to homothallism.</title>
        <authorList>
            <person name="Yamamoto K."/>
            <person name="Hamaji T."/>
            <person name="Kawai-Toyooka H."/>
            <person name="Matsuzaki R."/>
            <person name="Takahashi F."/>
            <person name="Nishimura Y."/>
            <person name="Kawachi M."/>
            <person name="Noguchi H."/>
            <person name="Minakuchi Y."/>
            <person name="Umen J.G."/>
            <person name="Toyoda A."/>
            <person name="Nozaki H."/>
        </authorList>
    </citation>
    <scope>NUCLEOTIDE SEQUENCE</scope>
    <source>
        <strain evidence="13">NIES-3785</strain>
        <strain evidence="11">NIES-3786</strain>
    </source>
</reference>
<keyword evidence="7" id="KW-0256">Endoplasmic reticulum</keyword>
<keyword evidence="14" id="KW-1185">Reference proteome</keyword>
<dbReference type="Pfam" id="PF03155">
    <property type="entry name" value="Alg6_Alg8"/>
    <property type="match status" value="1"/>
</dbReference>
<dbReference type="OrthoDB" id="1689333at2759"/>
<dbReference type="GO" id="GO:0016758">
    <property type="term" value="F:hexosyltransferase activity"/>
    <property type="evidence" value="ECO:0007669"/>
    <property type="project" value="InterPro"/>
</dbReference>
<dbReference type="EMBL" id="BNCQ01000028">
    <property type="protein sequence ID" value="GIM08681.1"/>
    <property type="molecule type" value="Genomic_DNA"/>
</dbReference>
<evidence type="ECO:0000256" key="3">
    <source>
        <dbReference type="ARBA" id="ARBA00008715"/>
    </source>
</evidence>
<evidence type="ECO:0000256" key="4">
    <source>
        <dbReference type="ARBA" id="ARBA00022676"/>
    </source>
</evidence>
<keyword evidence="4" id="KW-0328">Glycosyltransferase</keyword>
<dbReference type="InterPro" id="IPR004856">
    <property type="entry name" value="Glyco_trans_ALG6/ALG8"/>
</dbReference>
<keyword evidence="9" id="KW-0472">Membrane</keyword>
<protein>
    <recommendedName>
        <fullName evidence="15">Alpha-1,3-glucosyltransferase</fullName>
    </recommendedName>
</protein>
<evidence type="ECO:0000256" key="7">
    <source>
        <dbReference type="ARBA" id="ARBA00022824"/>
    </source>
</evidence>
<evidence type="ECO:0000313" key="12">
    <source>
        <dbReference type="EMBL" id="GIL69171.1"/>
    </source>
</evidence>
<evidence type="ECO:0000256" key="5">
    <source>
        <dbReference type="ARBA" id="ARBA00022679"/>
    </source>
</evidence>
<comment type="caution">
    <text evidence="11">The sequence shown here is derived from an EMBL/GenBank/DDBJ whole genome shotgun (WGS) entry which is preliminary data.</text>
</comment>
<evidence type="ECO:0000256" key="8">
    <source>
        <dbReference type="ARBA" id="ARBA00022989"/>
    </source>
</evidence>
<keyword evidence="8" id="KW-1133">Transmembrane helix</keyword>
<keyword evidence="6" id="KW-0812">Transmembrane</keyword>
<accession>A0A8J4BUP0</accession>
<evidence type="ECO:0000256" key="1">
    <source>
        <dbReference type="ARBA" id="ARBA00004477"/>
    </source>
</evidence>
<sequence>MRRSIILFSLLSGNAGLLLVDHVHFQYNGVMIGGLVKVSRFSVLPQAILIPRMFSGCHYSPDVRATTLLGCSSFCSLGRAPWFRSKTFTSCQTVSPKTCATFFRKRCRHTRPMQCSPPRPHAAFCCSRPPAIMAYSLLSSDHKSTA</sequence>
<evidence type="ECO:0008006" key="15">
    <source>
        <dbReference type="Google" id="ProtNLM"/>
    </source>
</evidence>
<dbReference type="GO" id="GO:0005789">
    <property type="term" value="C:endoplasmic reticulum membrane"/>
    <property type="evidence" value="ECO:0007669"/>
    <property type="project" value="UniProtKB-SubCell"/>
</dbReference>
<evidence type="ECO:0000256" key="6">
    <source>
        <dbReference type="ARBA" id="ARBA00022692"/>
    </source>
</evidence>
<feature type="signal peptide" evidence="10">
    <location>
        <begin position="1"/>
        <end position="16"/>
    </location>
</feature>
<keyword evidence="10" id="KW-0732">Signal</keyword>
<dbReference type="UniPathway" id="UPA00378"/>
<evidence type="ECO:0000256" key="2">
    <source>
        <dbReference type="ARBA" id="ARBA00004922"/>
    </source>
</evidence>
<evidence type="ECO:0000256" key="10">
    <source>
        <dbReference type="SAM" id="SignalP"/>
    </source>
</evidence>